<dbReference type="EMBL" id="CAMAPE010000005">
    <property type="protein sequence ID" value="CAH9065107.1"/>
    <property type="molecule type" value="Genomic_DNA"/>
</dbReference>
<dbReference type="EC" id="2.4.1.-" evidence="5"/>
<name>A0A9P0YKM0_CUSEU</name>
<dbReference type="FunFam" id="3.40.50.2000:FF:000060">
    <property type="entry name" value="Glycosyltransferase"/>
    <property type="match status" value="1"/>
</dbReference>
<keyword evidence="2 4" id="KW-0328">Glycosyltransferase</keyword>
<dbReference type="PANTHER" id="PTHR11926">
    <property type="entry name" value="GLUCOSYL/GLUCURONOSYL TRANSFERASES"/>
    <property type="match status" value="1"/>
</dbReference>
<dbReference type="InterPro" id="IPR035595">
    <property type="entry name" value="UDP_glycos_trans_CS"/>
</dbReference>
<reference evidence="6" key="1">
    <citation type="submission" date="2022-07" db="EMBL/GenBank/DDBJ databases">
        <authorList>
            <person name="Macas J."/>
            <person name="Novak P."/>
            <person name="Neumann P."/>
        </authorList>
    </citation>
    <scope>NUCLEOTIDE SEQUENCE</scope>
</reference>
<keyword evidence="7" id="KW-1185">Reference proteome</keyword>
<evidence type="ECO:0000256" key="2">
    <source>
        <dbReference type="ARBA" id="ARBA00022676"/>
    </source>
</evidence>
<protein>
    <recommendedName>
        <fullName evidence="5">Glycosyltransferase</fullName>
        <ecNumber evidence="5">2.4.1.-</ecNumber>
    </recommendedName>
</protein>
<evidence type="ECO:0000256" key="3">
    <source>
        <dbReference type="ARBA" id="ARBA00022679"/>
    </source>
</evidence>
<comment type="caution">
    <text evidence="6">The sequence shown here is derived from an EMBL/GenBank/DDBJ whole genome shotgun (WGS) entry which is preliminary data.</text>
</comment>
<keyword evidence="3 4" id="KW-0808">Transferase</keyword>
<accession>A0A9P0YKM0</accession>
<dbReference type="Proteomes" id="UP001152484">
    <property type="component" value="Unassembled WGS sequence"/>
</dbReference>
<organism evidence="6 7">
    <name type="scientific">Cuscuta europaea</name>
    <name type="common">European dodder</name>
    <dbReference type="NCBI Taxonomy" id="41803"/>
    <lineage>
        <taxon>Eukaryota</taxon>
        <taxon>Viridiplantae</taxon>
        <taxon>Streptophyta</taxon>
        <taxon>Embryophyta</taxon>
        <taxon>Tracheophyta</taxon>
        <taxon>Spermatophyta</taxon>
        <taxon>Magnoliopsida</taxon>
        <taxon>eudicotyledons</taxon>
        <taxon>Gunneridae</taxon>
        <taxon>Pentapetalae</taxon>
        <taxon>asterids</taxon>
        <taxon>lamiids</taxon>
        <taxon>Solanales</taxon>
        <taxon>Convolvulaceae</taxon>
        <taxon>Cuscuteae</taxon>
        <taxon>Cuscuta</taxon>
        <taxon>Cuscuta subgen. Cuscuta</taxon>
    </lineage>
</organism>
<evidence type="ECO:0000256" key="1">
    <source>
        <dbReference type="ARBA" id="ARBA00009995"/>
    </source>
</evidence>
<evidence type="ECO:0000256" key="4">
    <source>
        <dbReference type="RuleBase" id="RU003718"/>
    </source>
</evidence>
<comment type="similarity">
    <text evidence="1 4">Belongs to the UDP-glycosyltransferase family.</text>
</comment>
<evidence type="ECO:0000313" key="7">
    <source>
        <dbReference type="Proteomes" id="UP001152484"/>
    </source>
</evidence>
<evidence type="ECO:0000256" key="5">
    <source>
        <dbReference type="RuleBase" id="RU362057"/>
    </source>
</evidence>
<dbReference type="PANTHER" id="PTHR11926:SF1427">
    <property type="entry name" value="GLYCOSYLTRANSFERASE"/>
    <property type="match status" value="1"/>
</dbReference>
<dbReference type="GO" id="GO:0080043">
    <property type="term" value="F:quercetin 3-O-glucosyltransferase activity"/>
    <property type="evidence" value="ECO:0007669"/>
    <property type="project" value="TreeGrafter"/>
</dbReference>
<proteinExistence type="inferred from homology"/>
<dbReference type="InterPro" id="IPR002213">
    <property type="entry name" value="UDP_glucos_trans"/>
</dbReference>
<dbReference type="GO" id="GO:0016138">
    <property type="term" value="P:glycoside biosynthetic process"/>
    <property type="evidence" value="ECO:0007669"/>
    <property type="project" value="UniProtKB-ARBA"/>
</dbReference>
<dbReference type="SUPFAM" id="SSF53756">
    <property type="entry name" value="UDP-Glycosyltransferase/glycogen phosphorylase"/>
    <property type="match status" value="1"/>
</dbReference>
<dbReference type="PROSITE" id="PS00375">
    <property type="entry name" value="UDPGT"/>
    <property type="match status" value="1"/>
</dbReference>
<dbReference type="AlphaFoldDB" id="A0A9P0YKM0"/>
<dbReference type="OrthoDB" id="5835829at2759"/>
<dbReference type="CDD" id="cd03784">
    <property type="entry name" value="GT1_Gtf-like"/>
    <property type="match status" value="1"/>
</dbReference>
<dbReference type="GO" id="GO:0080044">
    <property type="term" value="F:quercetin 7-O-glucosyltransferase activity"/>
    <property type="evidence" value="ECO:0007669"/>
    <property type="project" value="TreeGrafter"/>
</dbReference>
<evidence type="ECO:0000313" key="6">
    <source>
        <dbReference type="EMBL" id="CAH9065107.1"/>
    </source>
</evidence>
<dbReference type="Gene3D" id="3.40.50.2000">
    <property type="entry name" value="Glycogen Phosphorylase B"/>
    <property type="match status" value="2"/>
</dbReference>
<sequence>MDNRHQTGVAHILIFPLPIQSPVNSMLKLAELLCLHGLHVTFLTTHYNHRRLLRCTDVESRFRRYAAGFRFEVIPDGLPEDHPRSAEHLEDLLSSVRTAAEPLIKRMMRSAVTCAIVEGMFGYAFEIGSEFGVPVFAFETISPSCLWVYLCIPTLIQAGQLPIQEGEDLDRLVAGVPGMEGLLRVRDLPHFFRAKLDPWAEKNSELVKAEIHFVPKSHGLILNSFEELDGPIVSFIRSYCPKTYTIGPVQQHLKTRLAEQREALGPPSTSFWQEDRTCMEWLDRQPDESVMYVSFGSLATLTMAQFLEFWHALAASHVRFLWVVRPNSLKSTSAEDDQLSNGSADSSQLLKEAIINSNSRIENNNKWYIVSWAPQEEVLLHPSVGGFLTHSGWNSTLESIIAGKPMICWALGVDQMVTSRLVSQVWKIGLDIKDRCDRVTIQNAVLELMGSRRQEFKKSIHQLSRFAKASVNAGGSSHTSLDHLINDIRNLSSTPKTPSLSTY</sequence>
<dbReference type="Pfam" id="PF00201">
    <property type="entry name" value="UDPGT"/>
    <property type="match status" value="1"/>
</dbReference>
<gene>
    <name evidence="6" type="ORF">CEURO_LOCUS2168</name>
</gene>